<sequence length="629" mass="68275">MLILISLPYSVLAFLTTPGQPELLSFRTLANRASNLSSSLLEVFQVSPPILSPADATCKQTLMVHSFAYSYGHPYVGEYTPPSCEFNKVTFNFTVTSAGRQYDRLGLMYFNDTEIFRTSTAEPTATGIEWTYIKDMSNYLVLFKEPQKIIFDLGNLIDSTYTAPFNTTLAATFFVEDGTAAPADAILPISARQSATDSPSAFMVPPQNATNTLTLPQNVKKAVFSIAACGQSTEEFWWSNALSSNTETFPNVTVLYGYSPFRELQLYIDGMLAGVAWPFPVIFTGGVVPGFWRPIVGIDAFDLREDEIDISAFLPLLCDGKQHTFEIRVVGINDGDGHGTLTQTVGSYWVVTGKVFLWLDSSGWITTGSDPVRVVPPPTLHMSSSTGAAANGTNITLDYSVQVQRHLSFSSTIQTSQGPHVASWRQTLSYSNYGNFTDQGNAEITNQRTNGIDVSSNGYSKVYGYPLYVYSVYAAGAGGNFSIAGTMDRSKNVQMVGQLAFPSELQSFDTSSSTKASFSGTSSNNRQNGSATYLAVPSQTKSYSWGSTEQDLSLVGIQASPSALQTGAPTVQGSSELYHRHVLATNGTVIEDEHTLAGQTSQNNYLTILADKQSFARPNVKAMLGRGPR</sequence>
<dbReference type="OrthoDB" id="1612078at2759"/>
<name>A0A8E2ETT2_9PEZI</name>
<evidence type="ECO:0000313" key="3">
    <source>
        <dbReference type="Proteomes" id="UP000250140"/>
    </source>
</evidence>
<dbReference type="Proteomes" id="UP000250140">
    <property type="component" value="Unassembled WGS sequence"/>
</dbReference>
<proteinExistence type="predicted"/>
<gene>
    <name evidence="2" type="ORF">AOQ84DRAFT_300730</name>
</gene>
<protein>
    <recommendedName>
        <fullName evidence="1">Peptide N-acetyl-beta-D-glucosaminyl asparaginase amidase A N-terminal domain-containing protein</fullName>
    </recommendedName>
</protein>
<evidence type="ECO:0000313" key="2">
    <source>
        <dbReference type="EMBL" id="OCL04515.1"/>
    </source>
</evidence>
<reference evidence="2 3" key="1">
    <citation type="journal article" date="2016" name="Nat. Commun.">
        <title>Ectomycorrhizal ecology is imprinted in the genome of the dominant symbiotic fungus Cenococcum geophilum.</title>
        <authorList>
            <consortium name="DOE Joint Genome Institute"/>
            <person name="Peter M."/>
            <person name="Kohler A."/>
            <person name="Ohm R.A."/>
            <person name="Kuo A."/>
            <person name="Krutzmann J."/>
            <person name="Morin E."/>
            <person name="Arend M."/>
            <person name="Barry K.W."/>
            <person name="Binder M."/>
            <person name="Choi C."/>
            <person name="Clum A."/>
            <person name="Copeland A."/>
            <person name="Grisel N."/>
            <person name="Haridas S."/>
            <person name="Kipfer T."/>
            <person name="LaButti K."/>
            <person name="Lindquist E."/>
            <person name="Lipzen A."/>
            <person name="Maire R."/>
            <person name="Meier B."/>
            <person name="Mihaltcheva S."/>
            <person name="Molinier V."/>
            <person name="Murat C."/>
            <person name="Poggeler S."/>
            <person name="Quandt C.A."/>
            <person name="Sperisen C."/>
            <person name="Tritt A."/>
            <person name="Tisserant E."/>
            <person name="Crous P.W."/>
            <person name="Henrissat B."/>
            <person name="Nehls U."/>
            <person name="Egli S."/>
            <person name="Spatafora J.W."/>
            <person name="Grigoriev I.V."/>
            <person name="Martin F.M."/>
        </authorList>
    </citation>
    <scope>NUCLEOTIDE SEQUENCE [LARGE SCALE GENOMIC DNA]</scope>
    <source>
        <strain evidence="2 3">CBS 207.34</strain>
    </source>
</reference>
<dbReference type="InterPro" id="IPR056948">
    <property type="entry name" value="PNGaseA_N"/>
</dbReference>
<feature type="domain" description="Peptide N-acetyl-beta-D-glucosaminyl asparaginase amidase A N-terminal" evidence="1">
    <location>
        <begin position="55"/>
        <end position="364"/>
    </location>
</feature>
<dbReference type="Pfam" id="PF25156">
    <property type="entry name" value="PNGase_A_C"/>
    <property type="match status" value="1"/>
</dbReference>
<dbReference type="EMBL" id="KV750488">
    <property type="protein sequence ID" value="OCL04515.1"/>
    <property type="molecule type" value="Genomic_DNA"/>
</dbReference>
<dbReference type="Pfam" id="PF12222">
    <property type="entry name" value="PNGaseA"/>
    <property type="match status" value="1"/>
</dbReference>
<dbReference type="AlphaFoldDB" id="A0A8E2ETT2"/>
<accession>A0A8E2ETT2</accession>
<keyword evidence="3" id="KW-1185">Reference proteome</keyword>
<dbReference type="InterPro" id="IPR021102">
    <property type="entry name" value="PNGase_A"/>
</dbReference>
<organism evidence="2 3">
    <name type="scientific">Glonium stellatum</name>
    <dbReference type="NCBI Taxonomy" id="574774"/>
    <lineage>
        <taxon>Eukaryota</taxon>
        <taxon>Fungi</taxon>
        <taxon>Dikarya</taxon>
        <taxon>Ascomycota</taxon>
        <taxon>Pezizomycotina</taxon>
        <taxon>Dothideomycetes</taxon>
        <taxon>Pleosporomycetidae</taxon>
        <taxon>Gloniales</taxon>
        <taxon>Gloniaceae</taxon>
        <taxon>Glonium</taxon>
    </lineage>
</organism>
<evidence type="ECO:0000259" key="1">
    <source>
        <dbReference type="Pfam" id="PF12222"/>
    </source>
</evidence>
<dbReference type="PANTHER" id="PTHR31104">
    <property type="entry name" value="PEPTIDE-N4-(N-ACETYL-BETA-GLUCOSAMINYL)ASPARAGINE AMIDASE A PROTEIN"/>
    <property type="match status" value="1"/>
</dbReference>